<comment type="function">
    <text evidence="16">Catalyzes the transfer of a two-carbon ketol group from a ketose donor to an aldose acceptor, via a covalent intermediate with the cofactor thiamine pyrophosphate.</text>
</comment>
<dbReference type="GO" id="GO:0046872">
    <property type="term" value="F:metal ion binding"/>
    <property type="evidence" value="ECO:0007669"/>
    <property type="project" value="UniProtKB-KW"/>
</dbReference>
<gene>
    <name evidence="18" type="primary">tkt</name>
    <name evidence="18" type="ORF">GXN74_07290</name>
</gene>
<evidence type="ECO:0000256" key="16">
    <source>
        <dbReference type="RuleBase" id="RU004996"/>
    </source>
</evidence>
<dbReference type="Gene3D" id="3.40.50.970">
    <property type="match status" value="2"/>
</dbReference>
<keyword evidence="19" id="KW-1185">Reference proteome</keyword>
<protein>
    <recommendedName>
        <fullName evidence="4 10">Transketolase</fullName>
        <ecNumber evidence="3 10">2.2.1.1</ecNumber>
    </recommendedName>
</protein>
<comment type="cofactor">
    <cofactor evidence="16">
        <name>Mg(2+)</name>
        <dbReference type="ChEBI" id="CHEBI:18420"/>
    </cofactor>
    <cofactor evidence="16">
        <name>Ca(2+)</name>
        <dbReference type="ChEBI" id="CHEBI:29108"/>
    </cofactor>
    <cofactor evidence="16">
        <name>Mn(2+)</name>
        <dbReference type="ChEBI" id="CHEBI:29035"/>
    </cofactor>
    <cofactor evidence="16">
        <name>Co(2+)</name>
        <dbReference type="ChEBI" id="CHEBI:48828"/>
    </cofactor>
    <text evidence="16">Binds 1 Mg(2+) ion per subunit. Can also utilize other divalent metal cations, such as Ca(2+), Mn(2+) and Co(2+).</text>
</comment>
<dbReference type="SUPFAM" id="SSF52922">
    <property type="entry name" value="TK C-terminal domain-like"/>
    <property type="match status" value="1"/>
</dbReference>
<dbReference type="Pfam" id="PF02779">
    <property type="entry name" value="Transket_pyr"/>
    <property type="match status" value="1"/>
</dbReference>
<evidence type="ECO:0000256" key="5">
    <source>
        <dbReference type="ARBA" id="ARBA00022679"/>
    </source>
</evidence>
<evidence type="ECO:0000256" key="10">
    <source>
        <dbReference type="NCBIfam" id="TIGR00232"/>
    </source>
</evidence>
<feature type="binding site" evidence="12">
    <location>
        <position position="470"/>
    </location>
    <ligand>
        <name>substrate</name>
    </ligand>
</feature>
<comment type="cofactor">
    <cofactor evidence="14">
        <name>Mg(2+)</name>
        <dbReference type="ChEBI" id="CHEBI:18420"/>
    </cofactor>
    <text evidence="14">Binds 1 Mg(2+) ion per subunit. Can also utilize other divalent metal cations, such as Ca(2+), Mn(2+) and Co(2+).</text>
</comment>
<feature type="binding site" evidence="12">
    <location>
        <position position="521"/>
    </location>
    <ligand>
        <name>substrate</name>
    </ligand>
</feature>
<feature type="binding site" evidence="13">
    <location>
        <position position="188"/>
    </location>
    <ligand>
        <name>thiamine diphosphate</name>
        <dbReference type="ChEBI" id="CHEBI:58937"/>
    </ligand>
</feature>
<dbReference type="FunFam" id="3.40.50.970:FF:000004">
    <property type="entry name" value="Transketolase"/>
    <property type="match status" value="1"/>
</dbReference>
<evidence type="ECO:0000256" key="15">
    <source>
        <dbReference type="PIRSR" id="PIRSR605478-5"/>
    </source>
</evidence>
<evidence type="ECO:0000256" key="3">
    <source>
        <dbReference type="ARBA" id="ARBA00013152"/>
    </source>
</evidence>
<dbReference type="EC" id="2.2.1.1" evidence="3 10"/>
<name>A0A7X5KP53_9FIRM</name>
<reference evidence="18 19" key="1">
    <citation type="submission" date="2020-01" db="EMBL/GenBank/DDBJ databases">
        <title>Anaeroalcalibacter tamaniensis gen. nov., sp. nov., moderately halophilic strictly anaerobic fermenter bacterium from mud volcano of Taman peninsula.</title>
        <authorList>
            <person name="Frolova A."/>
            <person name="Merkel A.Y."/>
            <person name="Slobodkin A.I."/>
        </authorList>
    </citation>
    <scope>NUCLEOTIDE SEQUENCE [LARGE SCALE GENOMIC DNA]</scope>
    <source>
        <strain evidence="18 19">F-3ap</strain>
    </source>
</reference>
<dbReference type="PANTHER" id="PTHR43522:SF2">
    <property type="entry name" value="TRANSKETOLASE 1-RELATED"/>
    <property type="match status" value="1"/>
</dbReference>
<accession>A0A7X5KP53</accession>
<dbReference type="InterPro" id="IPR005475">
    <property type="entry name" value="Transketolase-like_Pyr-bd"/>
</dbReference>
<comment type="subunit">
    <text evidence="2 16">Homodimer.</text>
</comment>
<evidence type="ECO:0000256" key="13">
    <source>
        <dbReference type="PIRSR" id="PIRSR605478-3"/>
    </source>
</evidence>
<keyword evidence="5 16" id="KW-0808">Transferase</keyword>
<feature type="binding site" evidence="12">
    <location>
        <position position="474"/>
    </location>
    <ligand>
        <name>substrate</name>
    </ligand>
</feature>
<evidence type="ECO:0000256" key="1">
    <source>
        <dbReference type="ARBA" id="ARBA00007131"/>
    </source>
</evidence>
<evidence type="ECO:0000256" key="8">
    <source>
        <dbReference type="ARBA" id="ARBA00023052"/>
    </source>
</evidence>
<organism evidence="18 19">
    <name type="scientific">Anaerotalea alkaliphila</name>
    <dbReference type="NCBI Taxonomy" id="2662126"/>
    <lineage>
        <taxon>Bacteria</taxon>
        <taxon>Bacillati</taxon>
        <taxon>Bacillota</taxon>
        <taxon>Clostridia</taxon>
        <taxon>Eubacteriales</taxon>
        <taxon>Anaerotalea</taxon>
    </lineage>
</organism>
<evidence type="ECO:0000256" key="4">
    <source>
        <dbReference type="ARBA" id="ARBA00016662"/>
    </source>
</evidence>
<feature type="active site" description="Proton donor" evidence="11">
    <location>
        <position position="412"/>
    </location>
</feature>
<keyword evidence="7 14" id="KW-0460">Magnesium</keyword>
<feature type="binding site" evidence="13">
    <location>
        <position position="438"/>
    </location>
    <ligand>
        <name>thiamine diphosphate</name>
        <dbReference type="ChEBI" id="CHEBI:58937"/>
    </ligand>
</feature>
<dbReference type="InterPro" id="IPR020826">
    <property type="entry name" value="Transketolase_BS"/>
</dbReference>
<feature type="binding site" evidence="14">
    <location>
        <position position="190"/>
    </location>
    <ligand>
        <name>Mg(2+)</name>
        <dbReference type="ChEBI" id="CHEBI:18420"/>
    </ligand>
</feature>
<dbReference type="PROSITE" id="PS00801">
    <property type="entry name" value="TRANSKETOLASE_1"/>
    <property type="match status" value="1"/>
</dbReference>
<dbReference type="Pfam" id="PF22613">
    <property type="entry name" value="Transketolase_C_1"/>
    <property type="match status" value="1"/>
</dbReference>
<dbReference type="InterPro" id="IPR055152">
    <property type="entry name" value="Transketolase-like_C_2"/>
</dbReference>
<dbReference type="AlphaFoldDB" id="A0A7X5KP53"/>
<comment type="similarity">
    <text evidence="1 16">Belongs to the transketolase family.</text>
</comment>
<dbReference type="InterPro" id="IPR009014">
    <property type="entry name" value="Transketo_C/PFOR_II"/>
</dbReference>
<keyword evidence="8 13" id="KW-0786">Thiamine pyrophosphate</keyword>
<dbReference type="InterPro" id="IPR049557">
    <property type="entry name" value="Transketolase_CS"/>
</dbReference>
<evidence type="ECO:0000256" key="11">
    <source>
        <dbReference type="PIRSR" id="PIRSR605478-1"/>
    </source>
</evidence>
<feature type="binding site" evidence="12">
    <location>
        <position position="264"/>
    </location>
    <ligand>
        <name>substrate</name>
    </ligand>
</feature>
<dbReference type="SMART" id="SM00861">
    <property type="entry name" value="Transket_pyr"/>
    <property type="match status" value="1"/>
</dbReference>
<feature type="site" description="Important for catalytic activity" evidence="15">
    <location>
        <position position="29"/>
    </location>
</feature>
<comment type="cofactor">
    <cofactor evidence="13">
        <name>thiamine diphosphate</name>
        <dbReference type="ChEBI" id="CHEBI:58937"/>
    </cofactor>
    <text evidence="13">Binds 1 thiamine pyrophosphate per subunit. During the reaction, the substrate forms a covalent intermediate with the cofactor.</text>
</comment>
<dbReference type="PROSITE" id="PS00802">
    <property type="entry name" value="TRANSKETOLASE_2"/>
    <property type="match status" value="1"/>
</dbReference>
<feature type="binding site" evidence="12">
    <location>
        <position position="462"/>
    </location>
    <ligand>
        <name>substrate</name>
    </ligand>
</feature>
<feature type="binding site" evidence="12">
    <location>
        <position position="29"/>
    </location>
    <ligand>
        <name>substrate</name>
    </ligand>
</feature>
<dbReference type="FunFam" id="3.40.50.970:FF:000003">
    <property type="entry name" value="Transketolase"/>
    <property type="match status" value="1"/>
</dbReference>
<evidence type="ECO:0000313" key="18">
    <source>
        <dbReference type="EMBL" id="NDL67547.1"/>
    </source>
</evidence>
<evidence type="ECO:0000256" key="2">
    <source>
        <dbReference type="ARBA" id="ARBA00011738"/>
    </source>
</evidence>
<comment type="catalytic activity">
    <reaction evidence="9 16">
        <text>D-sedoheptulose 7-phosphate + D-glyceraldehyde 3-phosphate = aldehydo-D-ribose 5-phosphate + D-xylulose 5-phosphate</text>
        <dbReference type="Rhea" id="RHEA:10508"/>
        <dbReference type="ChEBI" id="CHEBI:57483"/>
        <dbReference type="ChEBI" id="CHEBI:57737"/>
        <dbReference type="ChEBI" id="CHEBI:58273"/>
        <dbReference type="ChEBI" id="CHEBI:59776"/>
        <dbReference type="EC" id="2.2.1.1"/>
    </reaction>
</comment>
<evidence type="ECO:0000256" key="6">
    <source>
        <dbReference type="ARBA" id="ARBA00022723"/>
    </source>
</evidence>
<dbReference type="CDD" id="cd02012">
    <property type="entry name" value="TPP_TK"/>
    <property type="match status" value="1"/>
</dbReference>
<feature type="binding site" evidence="13">
    <location>
        <position position="159"/>
    </location>
    <ligand>
        <name>thiamine diphosphate</name>
        <dbReference type="ChEBI" id="CHEBI:58937"/>
    </ligand>
</feature>
<dbReference type="Gene3D" id="3.40.50.920">
    <property type="match status" value="1"/>
</dbReference>
<dbReference type="CDD" id="cd07033">
    <property type="entry name" value="TPP_PYR_DXS_TK_like"/>
    <property type="match status" value="1"/>
</dbReference>
<dbReference type="InterPro" id="IPR033247">
    <property type="entry name" value="Transketolase_fam"/>
</dbReference>
<dbReference type="InterPro" id="IPR005478">
    <property type="entry name" value="Transketolase_bac-like"/>
</dbReference>
<dbReference type="InterPro" id="IPR005474">
    <property type="entry name" value="Transketolase_N"/>
</dbReference>
<feature type="binding site" evidence="13">
    <location>
        <position position="264"/>
    </location>
    <ligand>
        <name>thiamine diphosphate</name>
        <dbReference type="ChEBI" id="CHEBI:58937"/>
    </ligand>
</feature>
<keyword evidence="6 14" id="KW-0479">Metal-binding</keyword>
<dbReference type="EMBL" id="JAAEEH010000016">
    <property type="protein sequence ID" value="NDL67547.1"/>
    <property type="molecule type" value="Genomic_DNA"/>
</dbReference>
<keyword evidence="16" id="KW-0106">Calcium</keyword>
<evidence type="ECO:0000259" key="17">
    <source>
        <dbReference type="SMART" id="SM00861"/>
    </source>
</evidence>
<dbReference type="GO" id="GO:0004802">
    <property type="term" value="F:transketolase activity"/>
    <property type="evidence" value="ECO:0007669"/>
    <property type="project" value="UniProtKB-UniRule"/>
</dbReference>
<dbReference type="PANTHER" id="PTHR43522">
    <property type="entry name" value="TRANSKETOLASE"/>
    <property type="match status" value="1"/>
</dbReference>
<feature type="binding site" evidence="12">
    <location>
        <position position="358"/>
    </location>
    <ligand>
        <name>substrate</name>
    </ligand>
</feature>
<feature type="binding site" evidence="14">
    <location>
        <position position="158"/>
    </location>
    <ligand>
        <name>Mg(2+)</name>
        <dbReference type="ChEBI" id="CHEBI:18420"/>
    </ligand>
</feature>
<feature type="binding site" evidence="14">
    <location>
        <position position="188"/>
    </location>
    <ligand>
        <name>Mg(2+)</name>
        <dbReference type="ChEBI" id="CHEBI:18420"/>
    </ligand>
</feature>
<evidence type="ECO:0000256" key="7">
    <source>
        <dbReference type="ARBA" id="ARBA00022842"/>
    </source>
</evidence>
<dbReference type="GO" id="GO:0006098">
    <property type="term" value="P:pentose-phosphate shunt"/>
    <property type="evidence" value="ECO:0007669"/>
    <property type="project" value="TreeGrafter"/>
</dbReference>
<feature type="binding site" evidence="13">
    <location>
        <position position="69"/>
    </location>
    <ligand>
        <name>thiamine diphosphate</name>
        <dbReference type="ChEBI" id="CHEBI:58937"/>
    </ligand>
</feature>
<evidence type="ECO:0000256" key="12">
    <source>
        <dbReference type="PIRSR" id="PIRSR605478-2"/>
    </source>
</evidence>
<feature type="site" description="Important for catalytic activity" evidence="15">
    <location>
        <position position="264"/>
    </location>
</feature>
<feature type="domain" description="Transketolase-like pyrimidine-binding" evidence="17">
    <location>
        <begin position="355"/>
        <end position="526"/>
    </location>
</feature>
<comment type="caution">
    <text evidence="18">The sequence shown here is derived from an EMBL/GenBank/DDBJ whole genome shotgun (WGS) entry which is preliminary data.</text>
</comment>
<dbReference type="FunFam" id="3.40.50.920:FF:000003">
    <property type="entry name" value="Transketolase"/>
    <property type="match status" value="1"/>
</dbReference>
<dbReference type="Pfam" id="PF00456">
    <property type="entry name" value="Transketolase_N"/>
    <property type="match status" value="1"/>
</dbReference>
<evidence type="ECO:0000256" key="14">
    <source>
        <dbReference type="PIRSR" id="PIRSR605478-4"/>
    </source>
</evidence>
<dbReference type="SUPFAM" id="SSF52518">
    <property type="entry name" value="Thiamin diphosphate-binding fold (THDP-binding)"/>
    <property type="match status" value="2"/>
</dbReference>
<dbReference type="Proteomes" id="UP000461585">
    <property type="component" value="Unassembled WGS sequence"/>
</dbReference>
<evidence type="ECO:0000256" key="9">
    <source>
        <dbReference type="ARBA" id="ARBA00049473"/>
    </source>
</evidence>
<sequence>MERGSMEQKTIANIRLLSAQMVEQAKSGHPGLPLGAAPMAHILWSRHLQFDPKDTLWPNRDRFVLSAGHGSPLLYALLHLYGYGLNRQDLKDFRQFGSKTPGHPEYGHTEGVEATTGPLGQGIANGVGMAMAERHLAAKFNRPGYPVVDHHTFVLSGDGCMMEGVASEAASLAGTLGLGKLIVLYDSNKITIEGDTDIAFREDVGKRYEAYGFQYLLVEDGDDLEAIDRAIGQTKENQEQPSLIEIRTRIGAGCKAKEGKASAHGEPLGECNVTQMKKDFGMEALPDFEVLPEVRAHLDGPVRSKTDRRAAWQALFEAYAEAHPELAKEWEKWHGPVDIRALLDNPQLWEFEGSVATRSRSEAVINRLADYIPNLIGGSADLAPSTKTLMKNRGDYLPGAFGGSNLHFGVREHGMAGILNGMALHGGLQVYGATFFVFCDYMRPSMRLAALMGLPVTYVLTHDSIGVGEDGPTHQPVEQLASLRCIPNMTVFRPADGKETVAAWIHAVGQTGGPTSIVLTRQNLPELEGSGIGALKGAYVLGQWGTPDLAIIASGSEVSLAMEAAEQLHREGHGVRVVSMPSLELFEKQPEEYREEVLPGSLEKRIVIEAGSSFGWHKIAGGKGKTITMDGFGASGPAGILFKEYGFTVENIVAQAKGIL</sequence>
<dbReference type="GO" id="GO:0005829">
    <property type="term" value="C:cytosol"/>
    <property type="evidence" value="ECO:0007669"/>
    <property type="project" value="TreeGrafter"/>
</dbReference>
<dbReference type="NCBIfam" id="TIGR00232">
    <property type="entry name" value="tktlase_bact"/>
    <property type="match status" value="1"/>
</dbReference>
<dbReference type="InterPro" id="IPR029061">
    <property type="entry name" value="THDP-binding"/>
</dbReference>
<feature type="binding site" evidence="13">
    <location>
        <begin position="117"/>
        <end position="119"/>
    </location>
    <ligand>
        <name>thiamine diphosphate</name>
        <dbReference type="ChEBI" id="CHEBI:58937"/>
    </ligand>
</feature>
<feature type="binding site" evidence="12">
    <location>
        <position position="385"/>
    </location>
    <ligand>
        <name>substrate</name>
    </ligand>
</feature>
<evidence type="ECO:0000313" key="19">
    <source>
        <dbReference type="Proteomes" id="UP000461585"/>
    </source>
</evidence>
<proteinExistence type="inferred from homology"/>